<evidence type="ECO:0000313" key="3">
    <source>
        <dbReference type="EMBL" id="CAF1486963.1"/>
    </source>
</evidence>
<dbReference type="InterPro" id="IPR032675">
    <property type="entry name" value="LRR_dom_sf"/>
</dbReference>
<dbReference type="Pfam" id="PF00646">
    <property type="entry name" value="F-box"/>
    <property type="match status" value="1"/>
</dbReference>
<dbReference type="EMBL" id="CAJNON010001814">
    <property type="protein sequence ID" value="CAF1486963.1"/>
    <property type="molecule type" value="Genomic_DNA"/>
</dbReference>
<accession>A0A819TUD9</accession>
<protein>
    <recommendedName>
        <fullName evidence="1">F-box domain-containing protein</fullName>
    </recommendedName>
</protein>
<dbReference type="InterPro" id="IPR001611">
    <property type="entry name" value="Leu-rich_rpt"/>
</dbReference>
<dbReference type="CDD" id="cd09917">
    <property type="entry name" value="F-box_SF"/>
    <property type="match status" value="1"/>
</dbReference>
<dbReference type="OrthoDB" id="9979390at2759"/>
<dbReference type="PROSITE" id="PS50181">
    <property type="entry name" value="FBOX"/>
    <property type="match status" value="1"/>
</dbReference>
<dbReference type="GO" id="GO:0005634">
    <property type="term" value="C:nucleus"/>
    <property type="evidence" value="ECO:0007669"/>
    <property type="project" value="TreeGrafter"/>
</dbReference>
<dbReference type="InterPro" id="IPR001810">
    <property type="entry name" value="F-box_dom"/>
</dbReference>
<dbReference type="GO" id="GO:0048471">
    <property type="term" value="C:perinuclear region of cytoplasm"/>
    <property type="evidence" value="ECO:0007669"/>
    <property type="project" value="TreeGrafter"/>
</dbReference>
<dbReference type="GO" id="GO:0031267">
    <property type="term" value="F:small GTPase binding"/>
    <property type="evidence" value="ECO:0007669"/>
    <property type="project" value="TreeGrafter"/>
</dbReference>
<dbReference type="GO" id="GO:0005096">
    <property type="term" value="F:GTPase activator activity"/>
    <property type="evidence" value="ECO:0007669"/>
    <property type="project" value="InterPro"/>
</dbReference>
<name>A0A819TUD9_9BILA</name>
<dbReference type="GO" id="GO:0006913">
    <property type="term" value="P:nucleocytoplasmic transport"/>
    <property type="evidence" value="ECO:0007669"/>
    <property type="project" value="TreeGrafter"/>
</dbReference>
<dbReference type="Proteomes" id="UP000663845">
    <property type="component" value="Unassembled WGS sequence"/>
</dbReference>
<dbReference type="SUPFAM" id="SSF52047">
    <property type="entry name" value="RNI-like"/>
    <property type="match status" value="2"/>
</dbReference>
<dbReference type="Pfam" id="PF13516">
    <property type="entry name" value="LRR_6"/>
    <property type="match status" value="2"/>
</dbReference>
<dbReference type="Gene3D" id="3.80.10.10">
    <property type="entry name" value="Ribonuclease Inhibitor"/>
    <property type="match status" value="1"/>
</dbReference>
<evidence type="ECO:0000313" key="2">
    <source>
        <dbReference type="EMBL" id="CAF1433309.1"/>
    </source>
</evidence>
<reference evidence="5" key="1">
    <citation type="submission" date="2021-02" db="EMBL/GenBank/DDBJ databases">
        <authorList>
            <person name="Nowell W R."/>
        </authorList>
    </citation>
    <scope>NUCLEOTIDE SEQUENCE</scope>
</reference>
<dbReference type="AlphaFoldDB" id="A0A819TUD9"/>
<sequence>MFFNHLPVEVIHRIYDYCDTTTIFSARVTCKQLHSAANSYNQYELDYNYTTADKLSIVIRLIPLENFVSVILSRGYFEDTWISDLLSLIDIRKLNRLRSVALSGLNDDELERILERINSNFILSLAIDFDETKCNKVFGIVSSAIARINIRKLHLNTIGYNNKKITWPTNCSLKYLIIDTCTDDQYQIIIHNLSYLENLFVGKFVDDYYENDENLLLSSSLKYLTIAEISLPMKDIQLLLLKTPGLINLKLTSVNRVFDTLFNGTSWEVFIRNALPSLIKFEFFFESCLSEKHYDHNGRCYYHKEDYIHTSLNSIILPFRTPFWLVEKCWFVTCDFTINSGEIRIYTMPAIVIEDWSEYRCELLPSDSVPHFAKRSINKTINTTGDKTLTILRLDDNRIDAVSAQHLADALKQNKASTLTFLSLNRNEIKEEGVKYLADALQTNTTLRKLHLDWNTIGTAGVQYLSNVVRQNTTSEDETDSSSESS</sequence>
<gene>
    <name evidence="2" type="ORF">JYZ213_LOCUS39697</name>
    <name evidence="5" type="ORF">OKA104_LOCUS34726</name>
    <name evidence="4" type="ORF">OXD698_LOCUS24238</name>
    <name evidence="3" type="ORF">VCS650_LOCUS41489</name>
</gene>
<dbReference type="Proteomes" id="UP000663891">
    <property type="component" value="Unassembled WGS sequence"/>
</dbReference>
<organism evidence="5 6">
    <name type="scientific">Adineta steineri</name>
    <dbReference type="NCBI Taxonomy" id="433720"/>
    <lineage>
        <taxon>Eukaryota</taxon>
        <taxon>Metazoa</taxon>
        <taxon>Spiralia</taxon>
        <taxon>Gnathifera</taxon>
        <taxon>Rotifera</taxon>
        <taxon>Eurotatoria</taxon>
        <taxon>Bdelloidea</taxon>
        <taxon>Adinetida</taxon>
        <taxon>Adinetidae</taxon>
        <taxon>Adineta</taxon>
    </lineage>
</organism>
<dbReference type="Proteomes" id="UP000663881">
    <property type="component" value="Unassembled WGS sequence"/>
</dbReference>
<dbReference type="PANTHER" id="PTHR24113">
    <property type="entry name" value="RAN GTPASE-ACTIVATING PROTEIN 1"/>
    <property type="match status" value="1"/>
</dbReference>
<comment type="caution">
    <text evidence="5">The sequence shown here is derived from an EMBL/GenBank/DDBJ whole genome shotgun (WGS) entry which is preliminary data.</text>
</comment>
<proteinExistence type="predicted"/>
<evidence type="ECO:0000313" key="6">
    <source>
        <dbReference type="Proteomes" id="UP000663881"/>
    </source>
</evidence>
<feature type="domain" description="F-box" evidence="1">
    <location>
        <begin position="1"/>
        <end position="52"/>
    </location>
</feature>
<dbReference type="GO" id="GO:0005829">
    <property type="term" value="C:cytosol"/>
    <property type="evidence" value="ECO:0007669"/>
    <property type="project" value="TreeGrafter"/>
</dbReference>
<dbReference type="InterPro" id="IPR027038">
    <property type="entry name" value="RanGap"/>
</dbReference>
<dbReference type="Proteomes" id="UP000663844">
    <property type="component" value="Unassembled WGS sequence"/>
</dbReference>
<evidence type="ECO:0000259" key="1">
    <source>
        <dbReference type="PROSITE" id="PS50181"/>
    </source>
</evidence>
<dbReference type="PANTHER" id="PTHR24113:SF15">
    <property type="entry name" value="NACHT DOMAIN-CONTAINING PROTEIN"/>
    <property type="match status" value="1"/>
</dbReference>
<dbReference type="EMBL" id="CAJOAY010004800">
    <property type="protein sequence ID" value="CAF4083783.1"/>
    <property type="molecule type" value="Genomic_DNA"/>
</dbReference>
<evidence type="ECO:0000313" key="5">
    <source>
        <dbReference type="EMBL" id="CAF4083783.1"/>
    </source>
</evidence>
<evidence type="ECO:0000313" key="4">
    <source>
        <dbReference type="EMBL" id="CAF3906521.1"/>
    </source>
</evidence>
<dbReference type="EMBL" id="CAJOAZ010002215">
    <property type="protein sequence ID" value="CAF3906521.1"/>
    <property type="molecule type" value="Genomic_DNA"/>
</dbReference>
<dbReference type="EMBL" id="CAJNOG010001330">
    <property type="protein sequence ID" value="CAF1433309.1"/>
    <property type="molecule type" value="Genomic_DNA"/>
</dbReference>
<dbReference type="SMART" id="SM00368">
    <property type="entry name" value="LRR_RI"/>
    <property type="match status" value="3"/>
</dbReference>